<evidence type="ECO:0000256" key="4">
    <source>
        <dbReference type="PROSITE-ProRule" id="PRU00192"/>
    </source>
</evidence>
<dbReference type="GO" id="GO:0008289">
    <property type="term" value="F:lipid binding"/>
    <property type="evidence" value="ECO:0007669"/>
    <property type="project" value="TreeGrafter"/>
</dbReference>
<evidence type="ECO:0000313" key="7">
    <source>
        <dbReference type="EMBL" id="MBW0511008.1"/>
    </source>
</evidence>
<dbReference type="GO" id="GO:0015629">
    <property type="term" value="C:actin cytoskeleton"/>
    <property type="evidence" value="ECO:0007669"/>
    <property type="project" value="TreeGrafter"/>
</dbReference>
<feature type="compositionally biased region" description="Basic and acidic residues" evidence="5">
    <location>
        <begin position="134"/>
        <end position="146"/>
    </location>
</feature>
<keyword evidence="3" id="KW-0963">Cytoplasm</keyword>
<dbReference type="InterPro" id="IPR046982">
    <property type="entry name" value="BIN3/RVS161-like"/>
</dbReference>
<feature type="compositionally biased region" description="Polar residues" evidence="5">
    <location>
        <begin position="98"/>
        <end position="123"/>
    </location>
</feature>
<protein>
    <recommendedName>
        <fullName evidence="6">SH3 domain-containing protein</fullName>
    </recommendedName>
</protein>
<dbReference type="Proteomes" id="UP000765509">
    <property type="component" value="Unassembled WGS sequence"/>
</dbReference>
<evidence type="ECO:0000259" key="6">
    <source>
        <dbReference type="PROSITE" id="PS50002"/>
    </source>
</evidence>
<dbReference type="EMBL" id="AVOT02021904">
    <property type="protein sequence ID" value="MBW0511008.1"/>
    <property type="molecule type" value="Genomic_DNA"/>
</dbReference>
<dbReference type="OrthoDB" id="10255128at2759"/>
<dbReference type="GO" id="GO:0097320">
    <property type="term" value="P:plasma membrane tubulation"/>
    <property type="evidence" value="ECO:0007669"/>
    <property type="project" value="TreeGrafter"/>
</dbReference>
<keyword evidence="8" id="KW-1185">Reference proteome</keyword>
<reference evidence="7" key="1">
    <citation type="submission" date="2021-03" db="EMBL/GenBank/DDBJ databases">
        <title>Draft genome sequence of rust myrtle Austropuccinia psidii MF-1, a brazilian biotype.</title>
        <authorList>
            <person name="Quecine M.C."/>
            <person name="Pachon D.M.R."/>
            <person name="Bonatelli M.L."/>
            <person name="Correr F.H."/>
            <person name="Franceschini L.M."/>
            <person name="Leite T.F."/>
            <person name="Margarido G.R.A."/>
            <person name="Almeida C.A."/>
            <person name="Ferrarezi J.A."/>
            <person name="Labate C.A."/>
        </authorList>
    </citation>
    <scope>NUCLEOTIDE SEQUENCE</scope>
    <source>
        <strain evidence="7">MF-1</strain>
    </source>
</reference>
<dbReference type="PANTHER" id="PTHR47174">
    <property type="entry name" value="BRIDGING INTEGRATOR 3"/>
    <property type="match status" value="1"/>
</dbReference>
<dbReference type="PRINTS" id="PR00499">
    <property type="entry name" value="P67PHOX"/>
</dbReference>
<dbReference type="InterPro" id="IPR036028">
    <property type="entry name" value="SH3-like_dom_sf"/>
</dbReference>
<dbReference type="GO" id="GO:0051666">
    <property type="term" value="P:actin cortical patch localization"/>
    <property type="evidence" value="ECO:0007669"/>
    <property type="project" value="InterPro"/>
</dbReference>
<name>A0A9Q3DZM4_9BASI</name>
<keyword evidence="2 4" id="KW-0728">SH3 domain</keyword>
<dbReference type="GO" id="GO:0006897">
    <property type="term" value="P:endocytosis"/>
    <property type="evidence" value="ECO:0007669"/>
    <property type="project" value="InterPro"/>
</dbReference>
<dbReference type="SMART" id="SM00326">
    <property type="entry name" value="SH3"/>
    <property type="match status" value="1"/>
</dbReference>
<comment type="subcellular location">
    <subcellularLocation>
        <location evidence="1">Cytoplasm</location>
    </subcellularLocation>
</comment>
<feature type="compositionally biased region" description="Pro residues" evidence="5">
    <location>
        <begin position="162"/>
        <end position="177"/>
    </location>
</feature>
<dbReference type="PANTHER" id="PTHR47174:SF3">
    <property type="entry name" value="BRIDGING INTEGRATOR 3"/>
    <property type="match status" value="1"/>
</dbReference>
<evidence type="ECO:0000256" key="3">
    <source>
        <dbReference type="ARBA" id="ARBA00022490"/>
    </source>
</evidence>
<dbReference type="AlphaFoldDB" id="A0A9Q3DZM4"/>
<comment type="caution">
    <text evidence="7">The sequence shown here is derived from an EMBL/GenBank/DDBJ whole genome shotgun (WGS) entry which is preliminary data.</text>
</comment>
<dbReference type="PRINTS" id="PR00452">
    <property type="entry name" value="SH3DOMAIN"/>
</dbReference>
<proteinExistence type="predicted"/>
<evidence type="ECO:0000256" key="1">
    <source>
        <dbReference type="ARBA" id="ARBA00004496"/>
    </source>
</evidence>
<dbReference type="SUPFAM" id="SSF50044">
    <property type="entry name" value="SH3-domain"/>
    <property type="match status" value="1"/>
</dbReference>
<accession>A0A9Q3DZM4</accession>
<organism evidence="7 8">
    <name type="scientific">Austropuccinia psidii MF-1</name>
    <dbReference type="NCBI Taxonomy" id="1389203"/>
    <lineage>
        <taxon>Eukaryota</taxon>
        <taxon>Fungi</taxon>
        <taxon>Dikarya</taxon>
        <taxon>Basidiomycota</taxon>
        <taxon>Pucciniomycotina</taxon>
        <taxon>Pucciniomycetes</taxon>
        <taxon>Pucciniales</taxon>
        <taxon>Sphaerophragmiaceae</taxon>
        <taxon>Austropuccinia</taxon>
    </lineage>
</organism>
<dbReference type="Pfam" id="PF00018">
    <property type="entry name" value="SH3_1"/>
    <property type="match status" value="1"/>
</dbReference>
<feature type="region of interest" description="Disordered" evidence="5">
    <location>
        <begin position="97"/>
        <end position="185"/>
    </location>
</feature>
<dbReference type="Gene3D" id="2.30.30.40">
    <property type="entry name" value="SH3 Domains"/>
    <property type="match status" value="1"/>
</dbReference>
<dbReference type="InterPro" id="IPR001452">
    <property type="entry name" value="SH3_domain"/>
</dbReference>
<feature type="domain" description="SH3" evidence="6">
    <location>
        <begin position="183"/>
        <end position="241"/>
    </location>
</feature>
<evidence type="ECO:0000256" key="2">
    <source>
        <dbReference type="ARBA" id="ARBA00022443"/>
    </source>
</evidence>
<dbReference type="PROSITE" id="PS50002">
    <property type="entry name" value="SH3"/>
    <property type="match status" value="1"/>
</dbReference>
<gene>
    <name evidence="7" type="ORF">O181_050723</name>
</gene>
<evidence type="ECO:0000256" key="5">
    <source>
        <dbReference type="SAM" id="MobiDB-lite"/>
    </source>
</evidence>
<evidence type="ECO:0000313" key="8">
    <source>
        <dbReference type="Proteomes" id="UP000765509"/>
    </source>
</evidence>
<dbReference type="CDD" id="cd00174">
    <property type="entry name" value="SH3"/>
    <property type="match status" value="1"/>
</dbReference>
<sequence length="241" mass="26014">MSSTWASLSQADKKAFYSILDEYFESRPHLFQSTNTSNNINTQSALTHLATTNPAATSSALQAAGLPPSLAKPSNVSHFAAASKHLNGIGSRVGQFTGKFNQSTNSDQPALPSSTTSSTNNGQRFIGGMASHQNDSKERNISDHVRSNPAPKSSIPNHHSFAPPPVRRTPAAPPPIKAKPTDPNDEMVEALYDYDGTSPEDLSFKKHQVIKVTEHISDDWWNGQIGNGPIGMFPSSYVRSL</sequence>
<dbReference type="GO" id="GO:0005737">
    <property type="term" value="C:cytoplasm"/>
    <property type="evidence" value="ECO:0007669"/>
    <property type="project" value="UniProtKB-SubCell"/>
</dbReference>